<dbReference type="InterPro" id="IPR008983">
    <property type="entry name" value="Tumour_necrosis_fac-like_dom"/>
</dbReference>
<evidence type="ECO:0000256" key="3">
    <source>
        <dbReference type="SAM" id="SignalP"/>
    </source>
</evidence>
<evidence type="ECO:0000313" key="5">
    <source>
        <dbReference type="Proteomes" id="UP000694844"/>
    </source>
</evidence>
<dbReference type="OrthoDB" id="6154955at2759"/>
<name>A0A8B8BA73_CRAVI</name>
<proteinExistence type="predicted"/>
<evidence type="ECO:0000259" key="4">
    <source>
        <dbReference type="PROSITE" id="PS50871"/>
    </source>
</evidence>
<dbReference type="Proteomes" id="UP000694844">
    <property type="component" value="Chromosome 8"/>
</dbReference>
<dbReference type="Gene3D" id="2.60.120.40">
    <property type="match status" value="1"/>
</dbReference>
<feature type="signal peptide" evidence="3">
    <location>
        <begin position="1"/>
        <end position="25"/>
    </location>
</feature>
<dbReference type="SMART" id="SM00110">
    <property type="entry name" value="C1Q"/>
    <property type="match status" value="1"/>
</dbReference>
<feature type="chain" id="PRO_5034099095" evidence="3">
    <location>
        <begin position="26"/>
        <end position="194"/>
    </location>
</feature>
<reference evidence="6" key="1">
    <citation type="submission" date="2025-08" db="UniProtKB">
        <authorList>
            <consortium name="RefSeq"/>
        </authorList>
    </citation>
    <scope>IDENTIFICATION</scope>
    <source>
        <tissue evidence="6">Whole sample</tissue>
    </source>
</reference>
<dbReference type="SUPFAM" id="SSF49842">
    <property type="entry name" value="TNF-like"/>
    <property type="match status" value="1"/>
</dbReference>
<dbReference type="GeneID" id="111108622"/>
<keyword evidence="3" id="KW-0732">Signal</keyword>
<organism evidence="5 6">
    <name type="scientific">Crassostrea virginica</name>
    <name type="common">Eastern oyster</name>
    <dbReference type="NCBI Taxonomy" id="6565"/>
    <lineage>
        <taxon>Eukaryota</taxon>
        <taxon>Metazoa</taxon>
        <taxon>Spiralia</taxon>
        <taxon>Lophotrochozoa</taxon>
        <taxon>Mollusca</taxon>
        <taxon>Bivalvia</taxon>
        <taxon>Autobranchia</taxon>
        <taxon>Pteriomorphia</taxon>
        <taxon>Ostreida</taxon>
        <taxon>Ostreoidea</taxon>
        <taxon>Ostreidae</taxon>
        <taxon>Crassostrea</taxon>
    </lineage>
</organism>
<evidence type="ECO:0000256" key="2">
    <source>
        <dbReference type="ARBA" id="ARBA00022525"/>
    </source>
</evidence>
<accession>A0A8B8BA73</accession>
<evidence type="ECO:0000256" key="1">
    <source>
        <dbReference type="ARBA" id="ARBA00004613"/>
    </source>
</evidence>
<dbReference type="PROSITE" id="PS50871">
    <property type="entry name" value="C1Q"/>
    <property type="match status" value="1"/>
</dbReference>
<sequence>MKMDLKLKPLALAFICVVVIGFGDTAQQNSNNFLSSYDVQECVCQKMGWEPKCSKQPIKACPGKVIAFHAVLSNHLRNVPTSTIIKFDRVDLNDGNGYDPNTGKFTAPVDGVYYFLWTFSINKGTIAYLCGTVDGTCRSHVATYDLASKAEQISGHLVTRMKKGNRFWIQTFWKTVQFLHNNYSFLSGYKVSGC</sequence>
<gene>
    <name evidence="6" type="primary">LOC111108622</name>
</gene>
<dbReference type="PANTHER" id="PTHR15427:SF33">
    <property type="entry name" value="COLLAGEN IV NC1 DOMAIN-CONTAINING PROTEIN"/>
    <property type="match status" value="1"/>
</dbReference>
<dbReference type="AlphaFoldDB" id="A0A8B8BA73"/>
<evidence type="ECO:0000313" key="6">
    <source>
        <dbReference type="RefSeq" id="XP_022300320.1"/>
    </source>
</evidence>
<dbReference type="RefSeq" id="XP_022300320.1">
    <property type="nucleotide sequence ID" value="XM_022444612.1"/>
</dbReference>
<keyword evidence="5" id="KW-1185">Reference proteome</keyword>
<keyword evidence="2" id="KW-0964">Secreted</keyword>
<protein>
    <submittedName>
        <fullName evidence="6">Complement C1q tumor necrosis factor-related protein 3-like isoform X1</fullName>
    </submittedName>
</protein>
<dbReference type="GO" id="GO:0005581">
    <property type="term" value="C:collagen trimer"/>
    <property type="evidence" value="ECO:0007669"/>
    <property type="project" value="UniProtKB-KW"/>
</dbReference>
<dbReference type="InterPro" id="IPR001073">
    <property type="entry name" value="C1q_dom"/>
</dbReference>
<comment type="subcellular location">
    <subcellularLocation>
        <location evidence="1">Secreted</location>
    </subcellularLocation>
</comment>
<dbReference type="PANTHER" id="PTHR15427">
    <property type="entry name" value="EMILIN ELASTIN MICROFIBRIL INTERFACE-LOCATED PROTEIN ELASTIN MICROFIBRIL INTERFACER"/>
    <property type="match status" value="1"/>
</dbReference>
<feature type="domain" description="C1q" evidence="4">
    <location>
        <begin position="61"/>
        <end position="194"/>
    </location>
</feature>
<dbReference type="Pfam" id="PF00386">
    <property type="entry name" value="C1q"/>
    <property type="match status" value="1"/>
</dbReference>
<dbReference type="InterPro" id="IPR050392">
    <property type="entry name" value="Collagen/C1q_domain"/>
</dbReference>
<dbReference type="KEGG" id="cvn:111108622"/>
<dbReference type="PRINTS" id="PR00007">
    <property type="entry name" value="COMPLEMNTC1Q"/>
</dbReference>